<protein>
    <submittedName>
        <fullName evidence="2">Uncharacterized protein</fullName>
    </submittedName>
</protein>
<feature type="region of interest" description="Disordered" evidence="1">
    <location>
        <begin position="38"/>
        <end position="65"/>
    </location>
</feature>
<sequence length="181" mass="19269">MSASVWEVPAELSKHSPASGSTRGHFLLQVGLPGRSHAPSVGAAGASEHLEPLNQPSGGITPLSMTPKRWEYPAPRCRVGKWECPGFRGNGAESPFFCYSPSSSCPLWSSPSSAATCADCPRVSAIDLITRRFLPASVHDSLIPRDGSACEYGSELSVDLINLSLSVSEVIHVLDYLLVSF</sequence>
<name>A0A319BL79_ASPVC</name>
<dbReference type="GeneID" id="37217887"/>
<dbReference type="RefSeq" id="XP_025567261.1">
    <property type="nucleotide sequence ID" value="XM_025713295.1"/>
</dbReference>
<gene>
    <name evidence="2" type="ORF">BO88DRAFT_97221</name>
</gene>
<reference evidence="2" key="1">
    <citation type="submission" date="2016-12" db="EMBL/GenBank/DDBJ databases">
        <title>The genomes of Aspergillus section Nigri reveals drivers in fungal speciation.</title>
        <authorList>
            <consortium name="DOE Joint Genome Institute"/>
            <person name="Vesth T.C."/>
            <person name="Nybo J."/>
            <person name="Theobald S."/>
            <person name="Brandl J."/>
            <person name="Frisvad J.C."/>
            <person name="Nielsen K.F."/>
            <person name="Lyhne E.K."/>
            <person name="Kogle M.E."/>
            <person name="Kuo A."/>
            <person name="Riley R."/>
            <person name="Clum A."/>
            <person name="Nolan M."/>
            <person name="Lipzen A."/>
            <person name="Salamov A."/>
            <person name="Henrissat B."/>
            <person name="Wiebenga A."/>
            <person name="De Vries R.P."/>
            <person name="Grigoriev I.V."/>
            <person name="Mortensen U.H."/>
            <person name="Andersen M.R."/>
            <person name="Baker S.E."/>
        </authorList>
    </citation>
    <scope>NUCLEOTIDE SEQUENCE [LARGE SCALE GENOMIC DNA]</scope>
    <source>
        <strain evidence="2">CBS 113365</strain>
    </source>
</reference>
<organism evidence="2 3">
    <name type="scientific">Aspergillus vadensis (strain CBS 113365 / IMI 142717 / IBT 24658)</name>
    <dbReference type="NCBI Taxonomy" id="1448311"/>
    <lineage>
        <taxon>Eukaryota</taxon>
        <taxon>Fungi</taxon>
        <taxon>Dikarya</taxon>
        <taxon>Ascomycota</taxon>
        <taxon>Pezizomycotina</taxon>
        <taxon>Eurotiomycetes</taxon>
        <taxon>Eurotiomycetidae</taxon>
        <taxon>Eurotiales</taxon>
        <taxon>Aspergillaceae</taxon>
        <taxon>Aspergillus</taxon>
        <taxon>Aspergillus subgen. Circumdati</taxon>
    </lineage>
</organism>
<keyword evidence="3" id="KW-1185">Reference proteome</keyword>
<accession>A0A319BL79</accession>
<evidence type="ECO:0000313" key="2">
    <source>
        <dbReference type="EMBL" id="PYH73467.1"/>
    </source>
</evidence>
<feature type="region of interest" description="Disordered" evidence="1">
    <location>
        <begin position="1"/>
        <end position="21"/>
    </location>
</feature>
<evidence type="ECO:0000256" key="1">
    <source>
        <dbReference type="SAM" id="MobiDB-lite"/>
    </source>
</evidence>
<evidence type="ECO:0000313" key="3">
    <source>
        <dbReference type="Proteomes" id="UP000248405"/>
    </source>
</evidence>
<dbReference type="Proteomes" id="UP000248405">
    <property type="component" value="Unassembled WGS sequence"/>
</dbReference>
<dbReference type="EMBL" id="KZ821615">
    <property type="protein sequence ID" value="PYH73467.1"/>
    <property type="molecule type" value="Genomic_DNA"/>
</dbReference>
<proteinExistence type="predicted"/>
<dbReference type="OrthoDB" id="10428520at2759"/>
<dbReference type="AlphaFoldDB" id="A0A319BL79"/>